<dbReference type="RefSeq" id="WP_252761040.1">
    <property type="nucleotide sequence ID" value="NZ_JAMXLY010000024.1"/>
</dbReference>
<evidence type="ECO:0000313" key="9">
    <source>
        <dbReference type="EMBL" id="MCO6025686.1"/>
    </source>
</evidence>
<reference evidence="9 10" key="1">
    <citation type="submission" date="2022-06" db="EMBL/GenBank/DDBJ databases">
        <title>A taxonomic note on the genus Prevotella: Description of four novel genera and emended description of the genera Hallella and Xylanibacter.</title>
        <authorList>
            <person name="Hitch T.C.A."/>
        </authorList>
    </citation>
    <scope>NUCLEOTIDE SEQUENCE [LARGE SCALE GENOMIC DNA]</scope>
    <source>
        <strain evidence="9 10">DSM 100619</strain>
    </source>
</reference>
<comment type="subcellular location">
    <subcellularLocation>
        <location evidence="1">Cell outer membrane</location>
    </subcellularLocation>
</comment>
<comment type="caution">
    <text evidence="9">The sequence shown here is derived from an EMBL/GenBank/DDBJ whole genome shotgun (WGS) entry which is preliminary data.</text>
</comment>
<dbReference type="Gene3D" id="2.20.20.130">
    <property type="match status" value="1"/>
</dbReference>
<evidence type="ECO:0000256" key="6">
    <source>
        <dbReference type="SAM" id="SignalP"/>
    </source>
</evidence>
<dbReference type="Gene3D" id="1.25.40.900">
    <property type="match status" value="1"/>
</dbReference>
<comment type="similarity">
    <text evidence="2">Belongs to the SusD family.</text>
</comment>
<feature type="signal peptide" evidence="6">
    <location>
        <begin position="1"/>
        <end position="21"/>
    </location>
</feature>
<name>A0ABT1BX84_9BACT</name>
<keyword evidence="3 6" id="KW-0732">Signal</keyword>
<dbReference type="InterPro" id="IPR012944">
    <property type="entry name" value="SusD_RagB_dom"/>
</dbReference>
<evidence type="ECO:0000256" key="5">
    <source>
        <dbReference type="ARBA" id="ARBA00023237"/>
    </source>
</evidence>
<accession>A0ABT1BX84</accession>
<dbReference type="CDD" id="cd08977">
    <property type="entry name" value="SusD"/>
    <property type="match status" value="1"/>
</dbReference>
<dbReference type="Pfam" id="PF07980">
    <property type="entry name" value="SusD_RagB"/>
    <property type="match status" value="1"/>
</dbReference>
<keyword evidence="10" id="KW-1185">Reference proteome</keyword>
<organism evidence="9 10">
    <name type="scientific">Segatella cerevisiae</name>
    <dbReference type="NCBI Taxonomy" id="2053716"/>
    <lineage>
        <taxon>Bacteria</taxon>
        <taxon>Pseudomonadati</taxon>
        <taxon>Bacteroidota</taxon>
        <taxon>Bacteroidia</taxon>
        <taxon>Bacteroidales</taxon>
        <taxon>Prevotellaceae</taxon>
        <taxon>Segatella</taxon>
    </lineage>
</organism>
<evidence type="ECO:0000313" key="10">
    <source>
        <dbReference type="Proteomes" id="UP001204015"/>
    </source>
</evidence>
<evidence type="ECO:0000256" key="4">
    <source>
        <dbReference type="ARBA" id="ARBA00023136"/>
    </source>
</evidence>
<sequence length="507" mass="56139">MKIFKNIYLLAFGAFVLSAMTSCGDSWLDVSPANGEDAGSALSKTSDLGTARVGMYKALKGTSDFVDYYGRNMFVYGDVRGEDIQYNANYGSSRGQFYYTMEYTTADDFTQSTGIWQSPLITIGRANRIIAAVDSGKITDAAANASTVAQYKNEAKVVRALCLFDLTRIYGKPYREDNGASLGAPIDTMVYDNNVQVGRNTVAECYTQVIKDLTEAIASGALPEDQTPGYVNKWAAEALLSRVYLTKGDYKDALSVSEDVINKSPYKLWTRDQYVGAWSNNDANHNNEMIFEFVITNTNDWVDREGYAYLTIENSTALADPGYGDIVITKSFSDLLLTDASDIRNDIVTEATADDNKVFGGRKVYLKKFPLGRYNNIPILRLSEVYLNAAEAAFDAGDKATAATYLNAIVKNRTTNASELVTAANITADRIYIERRKELVGEGHRYFDALRRGETITRYTSSANQGWHSILNKDAQVINTWTSKKALPLIPAYEMNANPAMQQNPLY</sequence>
<keyword evidence="4" id="KW-0472">Membrane</keyword>
<evidence type="ECO:0000259" key="7">
    <source>
        <dbReference type="Pfam" id="PF07980"/>
    </source>
</evidence>
<evidence type="ECO:0000256" key="2">
    <source>
        <dbReference type="ARBA" id="ARBA00006275"/>
    </source>
</evidence>
<dbReference type="InterPro" id="IPR033985">
    <property type="entry name" value="SusD-like_N"/>
</dbReference>
<dbReference type="EMBL" id="JAMXLY010000024">
    <property type="protein sequence ID" value="MCO6025686.1"/>
    <property type="molecule type" value="Genomic_DNA"/>
</dbReference>
<feature type="chain" id="PRO_5047135757" evidence="6">
    <location>
        <begin position="22"/>
        <end position="507"/>
    </location>
</feature>
<dbReference type="PROSITE" id="PS51257">
    <property type="entry name" value="PROKAR_LIPOPROTEIN"/>
    <property type="match status" value="1"/>
</dbReference>
<feature type="domain" description="SusD-like N-terminal" evidence="8">
    <location>
        <begin position="98"/>
        <end position="245"/>
    </location>
</feature>
<dbReference type="Proteomes" id="UP001204015">
    <property type="component" value="Unassembled WGS sequence"/>
</dbReference>
<dbReference type="SUPFAM" id="SSF48452">
    <property type="entry name" value="TPR-like"/>
    <property type="match status" value="1"/>
</dbReference>
<feature type="domain" description="RagB/SusD" evidence="7">
    <location>
        <begin position="374"/>
        <end position="507"/>
    </location>
</feature>
<evidence type="ECO:0000259" key="8">
    <source>
        <dbReference type="Pfam" id="PF14322"/>
    </source>
</evidence>
<gene>
    <name evidence="9" type="ORF">NG821_07510</name>
</gene>
<dbReference type="Pfam" id="PF14322">
    <property type="entry name" value="SusD-like_3"/>
    <property type="match status" value="1"/>
</dbReference>
<proteinExistence type="inferred from homology"/>
<dbReference type="InterPro" id="IPR011990">
    <property type="entry name" value="TPR-like_helical_dom_sf"/>
</dbReference>
<evidence type="ECO:0000256" key="1">
    <source>
        <dbReference type="ARBA" id="ARBA00004442"/>
    </source>
</evidence>
<keyword evidence="5" id="KW-0998">Cell outer membrane</keyword>
<dbReference type="Gene3D" id="1.25.40.390">
    <property type="match status" value="1"/>
</dbReference>
<evidence type="ECO:0000256" key="3">
    <source>
        <dbReference type="ARBA" id="ARBA00022729"/>
    </source>
</evidence>
<protein>
    <submittedName>
        <fullName evidence="9">RagB/SusD family nutrient uptake outer membrane protein</fullName>
    </submittedName>
</protein>